<sequence length="151" mass="16475">MERIVIAFGGNALLRSGDKATYEIQLKRATDAFDKLTRVIENNEVVISHGNGPQVGGILLQNEASKSITPSLPLHACGAMSQGLIGEILLNAFDSIRAQNGIEKSASVIVTRTLVDRDDQAFKNPTKPIGPFYKKEEAEELARINGWKVKE</sequence>
<dbReference type="InterPro" id="IPR036393">
    <property type="entry name" value="AceGlu_kinase-like_sf"/>
</dbReference>
<evidence type="ECO:0000259" key="4">
    <source>
        <dbReference type="Pfam" id="PF00696"/>
    </source>
</evidence>
<comment type="caution">
    <text evidence="5">The sequence shown here is derived from an EMBL/GenBank/DDBJ whole genome shotgun (WGS) entry which is preliminary data.</text>
</comment>
<protein>
    <submittedName>
        <fullName evidence="5">Carbamate kinase</fullName>
    </submittedName>
</protein>
<dbReference type="GO" id="GO:0019546">
    <property type="term" value="P:L-arginine deiminase pathway"/>
    <property type="evidence" value="ECO:0007669"/>
    <property type="project" value="TreeGrafter"/>
</dbReference>
<keyword evidence="3 5" id="KW-0418">Kinase</keyword>
<dbReference type="EMBL" id="AUZZ01005336">
    <property type="protein sequence ID" value="EQD50017.1"/>
    <property type="molecule type" value="Genomic_DNA"/>
</dbReference>
<feature type="non-terminal residue" evidence="5">
    <location>
        <position position="151"/>
    </location>
</feature>
<dbReference type="InterPro" id="IPR001048">
    <property type="entry name" value="Asp/Glu/Uridylate_kinase"/>
</dbReference>
<dbReference type="InterPro" id="IPR003964">
    <property type="entry name" value="Carb_kinase"/>
</dbReference>
<keyword evidence="2" id="KW-0808">Transferase</keyword>
<dbReference type="GO" id="GO:0005829">
    <property type="term" value="C:cytosol"/>
    <property type="evidence" value="ECO:0007669"/>
    <property type="project" value="TreeGrafter"/>
</dbReference>
<evidence type="ECO:0000256" key="1">
    <source>
        <dbReference type="ARBA" id="ARBA00011066"/>
    </source>
</evidence>
<dbReference type="GO" id="GO:0008804">
    <property type="term" value="F:carbamate kinase activity"/>
    <property type="evidence" value="ECO:0007669"/>
    <property type="project" value="InterPro"/>
</dbReference>
<reference evidence="5" key="1">
    <citation type="submission" date="2013-08" db="EMBL/GenBank/DDBJ databases">
        <authorList>
            <person name="Mendez C."/>
            <person name="Richter M."/>
            <person name="Ferrer M."/>
            <person name="Sanchez J."/>
        </authorList>
    </citation>
    <scope>NUCLEOTIDE SEQUENCE</scope>
</reference>
<dbReference type="PANTHER" id="PTHR30409">
    <property type="entry name" value="CARBAMATE KINASE"/>
    <property type="match status" value="1"/>
</dbReference>
<feature type="domain" description="Aspartate/glutamate/uridylate kinase" evidence="4">
    <location>
        <begin position="3"/>
        <end position="96"/>
    </location>
</feature>
<dbReference type="Gene3D" id="3.40.1160.10">
    <property type="entry name" value="Acetylglutamate kinase-like"/>
    <property type="match status" value="1"/>
</dbReference>
<accession>T0ZZF7</accession>
<dbReference type="Pfam" id="PF00696">
    <property type="entry name" value="AA_kinase"/>
    <property type="match status" value="1"/>
</dbReference>
<proteinExistence type="inferred from homology"/>
<gene>
    <name evidence="5" type="ORF">B2A_07453</name>
</gene>
<dbReference type="PANTHER" id="PTHR30409:SF1">
    <property type="entry name" value="CARBAMATE KINASE-RELATED"/>
    <property type="match status" value="1"/>
</dbReference>
<name>T0ZZF7_9ZZZZ</name>
<evidence type="ECO:0000256" key="2">
    <source>
        <dbReference type="ARBA" id="ARBA00022679"/>
    </source>
</evidence>
<comment type="similarity">
    <text evidence="1">Belongs to the carbamate kinase family.</text>
</comment>
<dbReference type="SUPFAM" id="SSF53633">
    <property type="entry name" value="Carbamate kinase-like"/>
    <property type="match status" value="1"/>
</dbReference>
<evidence type="ECO:0000313" key="5">
    <source>
        <dbReference type="EMBL" id="EQD50017.1"/>
    </source>
</evidence>
<dbReference type="PRINTS" id="PR01469">
    <property type="entry name" value="CARBMTKINASE"/>
</dbReference>
<reference evidence="5" key="2">
    <citation type="journal article" date="2014" name="ISME J.">
        <title>Microbial stratification in low pH oxic and suboxic macroscopic growths along an acid mine drainage.</title>
        <authorList>
            <person name="Mendez-Garcia C."/>
            <person name="Mesa V."/>
            <person name="Sprenger R.R."/>
            <person name="Richter M."/>
            <person name="Diez M.S."/>
            <person name="Solano J."/>
            <person name="Bargiela R."/>
            <person name="Golyshina O.V."/>
            <person name="Manteca A."/>
            <person name="Ramos J.L."/>
            <person name="Gallego J.R."/>
            <person name="Llorente I."/>
            <person name="Martins Dos Santos V.A."/>
            <person name="Jensen O.N."/>
            <person name="Pelaez A.I."/>
            <person name="Sanchez J."/>
            <person name="Ferrer M."/>
        </authorList>
    </citation>
    <scope>NUCLEOTIDE SEQUENCE</scope>
</reference>
<evidence type="ECO:0000256" key="3">
    <source>
        <dbReference type="ARBA" id="ARBA00022777"/>
    </source>
</evidence>
<dbReference type="AlphaFoldDB" id="T0ZZF7"/>
<organism evidence="5">
    <name type="scientific">mine drainage metagenome</name>
    <dbReference type="NCBI Taxonomy" id="410659"/>
    <lineage>
        <taxon>unclassified sequences</taxon>
        <taxon>metagenomes</taxon>
        <taxon>ecological metagenomes</taxon>
    </lineage>
</organism>